<proteinExistence type="predicted"/>
<evidence type="ECO:0000313" key="2">
    <source>
        <dbReference type="Proteomes" id="UP000318733"/>
    </source>
</evidence>
<dbReference type="OrthoDB" id="5480566at2"/>
<dbReference type="SUPFAM" id="SSF52096">
    <property type="entry name" value="ClpP/crotonase"/>
    <property type="match status" value="1"/>
</dbReference>
<keyword evidence="2" id="KW-1185">Reference proteome</keyword>
<name>A0A556MU42_9SPHI</name>
<dbReference type="Gene3D" id="3.90.226.10">
    <property type="entry name" value="2-enoyl-CoA Hydratase, Chain A, domain 1"/>
    <property type="match status" value="2"/>
</dbReference>
<evidence type="ECO:0000313" key="1">
    <source>
        <dbReference type="EMBL" id="TSJ43407.1"/>
    </source>
</evidence>
<organism evidence="1 2">
    <name type="scientific">Mucilaginibacter corticis</name>
    <dbReference type="NCBI Taxonomy" id="2597670"/>
    <lineage>
        <taxon>Bacteria</taxon>
        <taxon>Pseudomonadati</taxon>
        <taxon>Bacteroidota</taxon>
        <taxon>Sphingobacteriia</taxon>
        <taxon>Sphingobacteriales</taxon>
        <taxon>Sphingobacteriaceae</taxon>
        <taxon>Mucilaginibacter</taxon>
    </lineage>
</organism>
<dbReference type="Proteomes" id="UP000318733">
    <property type="component" value="Unassembled WGS sequence"/>
</dbReference>
<gene>
    <name evidence="1" type="ORF">FO440_04225</name>
</gene>
<sequence>MKKALIFCLIFMSSVPGFCQRLSKADYLADLQYLKDTLPKRHINLYAKIPKADFDKKIDEIGSRLSSPDYETFTVELFKLVVAIGDEHTHIEPVFTKIAPVRFNKFTEGIYVTATDSANADILLYKLTGVNGHPITDVISRFKEIIQSENLSFFDSRFLHFINNPAMLKGLRLSGSIDETTFDLTSPDGKTIKRVIRSVNGNDAANLTLVSKNKLTSQQSKGNYWYTYDPQSGTLYFNYNNCQEQDGRPFAKFNDSLFNVIDNNKPKRLIVDLRDNDGGNSGVLTPFAERITKSYLNTDGKFFVLIGKQTFSSALMNAVEFKRNTNAILLGQPTSGTVNHYGEVRGFNLPHTKIAIGYSTHYWENWKGYDGPLRPDVPIAYSVKNYAKGVDEALVYADSAK</sequence>
<dbReference type="InterPro" id="IPR029045">
    <property type="entry name" value="ClpP/crotonase-like_dom_sf"/>
</dbReference>
<reference evidence="1 2" key="1">
    <citation type="submission" date="2019-07" db="EMBL/GenBank/DDBJ databases">
        <authorList>
            <person name="Huq M.A."/>
        </authorList>
    </citation>
    <scope>NUCLEOTIDE SEQUENCE [LARGE SCALE GENOMIC DNA]</scope>
    <source>
        <strain evidence="1 2">MAH-19</strain>
    </source>
</reference>
<accession>A0A556MU42</accession>
<comment type="caution">
    <text evidence="1">The sequence shown here is derived from an EMBL/GenBank/DDBJ whole genome shotgun (WGS) entry which is preliminary data.</text>
</comment>
<protein>
    <submittedName>
        <fullName evidence="1">Uncharacterized protein</fullName>
    </submittedName>
</protein>
<dbReference type="EMBL" id="VLPK01000001">
    <property type="protein sequence ID" value="TSJ43407.1"/>
    <property type="molecule type" value="Genomic_DNA"/>
</dbReference>
<dbReference type="RefSeq" id="WP_144246972.1">
    <property type="nucleotide sequence ID" value="NZ_VLPK01000001.1"/>
</dbReference>
<dbReference type="AlphaFoldDB" id="A0A556MU42"/>